<accession>A0A8I0DQF3</accession>
<proteinExistence type="predicted"/>
<organism evidence="2 3">
    <name type="scientific">Blautia segnis</name>
    <dbReference type="NCBI Taxonomy" id="2763030"/>
    <lineage>
        <taxon>Bacteria</taxon>
        <taxon>Bacillati</taxon>
        <taxon>Bacillota</taxon>
        <taxon>Clostridia</taxon>
        <taxon>Lachnospirales</taxon>
        <taxon>Lachnospiraceae</taxon>
        <taxon>Blautia</taxon>
    </lineage>
</organism>
<evidence type="ECO:0000259" key="1">
    <source>
        <dbReference type="Pfam" id="PF25583"/>
    </source>
</evidence>
<dbReference type="AlphaFoldDB" id="A0A8I0DQF3"/>
<dbReference type="EMBL" id="JACOOT010000010">
    <property type="protein sequence ID" value="MBC5650451.1"/>
    <property type="molecule type" value="Genomic_DNA"/>
</dbReference>
<dbReference type="SUPFAM" id="SSF46785">
    <property type="entry name" value="Winged helix' DNA-binding domain"/>
    <property type="match status" value="1"/>
</dbReference>
<keyword evidence="3" id="KW-1185">Reference proteome</keyword>
<dbReference type="InterPro" id="IPR057727">
    <property type="entry name" value="WCX_dom"/>
</dbReference>
<dbReference type="InterPro" id="IPR036390">
    <property type="entry name" value="WH_DNA-bd_sf"/>
</dbReference>
<feature type="domain" description="WCX" evidence="1">
    <location>
        <begin position="133"/>
        <end position="206"/>
    </location>
</feature>
<evidence type="ECO:0000313" key="2">
    <source>
        <dbReference type="EMBL" id="MBC5650451.1"/>
    </source>
</evidence>
<gene>
    <name evidence="2" type="ORF">H8S54_04815</name>
</gene>
<dbReference type="RefSeq" id="WP_117852583.1">
    <property type="nucleotide sequence ID" value="NZ_JACOOT010000010.1"/>
</dbReference>
<protein>
    <submittedName>
        <fullName evidence="2">WYL domain-containing protein</fullName>
    </submittedName>
</protein>
<name>A0A8I0DQF3_9FIRM</name>
<evidence type="ECO:0000313" key="3">
    <source>
        <dbReference type="Proteomes" id="UP000652847"/>
    </source>
</evidence>
<comment type="caution">
    <text evidence="2">The sequence shown here is derived from an EMBL/GenBank/DDBJ whole genome shotgun (WGS) entry which is preliminary data.</text>
</comment>
<sequence>MAKSTNQKAKILYLEKILQGTDETHPCTMQEILGRLQEYGISAERKSIYDDMEVLRSFGMDIKFKRGKSTGYYVTGQKAATEALADGVREERSQTAAVEIPEAADAAEMPPVQKNSRPDWLLPFSDSEDDKPVKLLYSSKRKDEITEALGNRAQYKEKESGTFTAAFYAEETPQFFGWLAGLGRDAVIVKPKKAVQAYRDYLKGILKEYK</sequence>
<reference evidence="2 3" key="1">
    <citation type="submission" date="2020-08" db="EMBL/GenBank/DDBJ databases">
        <title>Genome public.</title>
        <authorList>
            <person name="Liu C."/>
            <person name="Sun Q."/>
        </authorList>
    </citation>
    <scope>NUCLEOTIDE SEQUENCE [LARGE SCALE GENOMIC DNA]</scope>
    <source>
        <strain evidence="2 3">BX17</strain>
    </source>
</reference>
<dbReference type="Pfam" id="PF25583">
    <property type="entry name" value="WCX"/>
    <property type="match status" value="1"/>
</dbReference>
<dbReference type="Proteomes" id="UP000652847">
    <property type="component" value="Unassembled WGS sequence"/>
</dbReference>